<dbReference type="EMBL" id="AHJG01000195">
    <property type="protein sequence ID" value="EPA05254.1"/>
    <property type="molecule type" value="Genomic_DNA"/>
</dbReference>
<sequence>MNHSSFYSLKNRRGISQVMGSVVILGVVTSIGSVVLFNGMNQINAFSYDLSFHDKTKNEAYRENLLFEHVRFEPGTDQMILFLANIGSTESTIESITVVKIDTQDLVVDWNANVNSNIQIKESSDPITLNANLGSSTWNDPSYLNSKYKISITTSKGNFFTTIAAPFNT</sequence>
<keyword evidence="1" id="KW-1133">Transmembrane helix</keyword>
<organism evidence="2 3">
    <name type="scientific">Candidatus Nitrosarchaeum limnium BG20</name>
    <dbReference type="NCBI Taxonomy" id="859192"/>
    <lineage>
        <taxon>Archaea</taxon>
        <taxon>Nitrososphaerota</taxon>
        <taxon>Nitrososphaeria</taxon>
        <taxon>Nitrosopumilales</taxon>
        <taxon>Nitrosopumilaceae</taxon>
        <taxon>Nitrosarchaeum</taxon>
    </lineage>
</organism>
<reference evidence="2 3" key="1">
    <citation type="journal article" date="2012" name="J. Bacteriol.">
        <title>Genome Sequence of "Candidatus Nitrosoarchaeum limnia" BG20, a Low-Salinity Ammonia-Oxidizing Archaeon from the San Francisco Bay Estuary.</title>
        <authorList>
            <person name="Mosier A.C."/>
            <person name="Allen E.E."/>
            <person name="Kim M."/>
            <person name="Ferriera S."/>
            <person name="Francis C.A."/>
        </authorList>
    </citation>
    <scope>NUCLEOTIDE SEQUENCE [LARGE SCALE GENOMIC DNA]</scope>
    <source>
        <strain evidence="2 3">BG20</strain>
    </source>
</reference>
<dbReference type="AlphaFoldDB" id="S2ES56"/>
<keyword evidence="1" id="KW-0472">Membrane</keyword>
<comment type="caution">
    <text evidence="2">The sequence shown here is derived from an EMBL/GenBank/DDBJ whole genome shotgun (WGS) entry which is preliminary data.</text>
</comment>
<keyword evidence="1" id="KW-0812">Transmembrane</keyword>
<dbReference type="Proteomes" id="UP000014065">
    <property type="component" value="Unassembled WGS sequence"/>
</dbReference>
<evidence type="ECO:0000256" key="1">
    <source>
        <dbReference type="SAM" id="Phobius"/>
    </source>
</evidence>
<gene>
    <name evidence="2" type="ORF">BG20_I1310</name>
</gene>
<evidence type="ECO:0000313" key="3">
    <source>
        <dbReference type="Proteomes" id="UP000014065"/>
    </source>
</evidence>
<evidence type="ECO:0000313" key="2">
    <source>
        <dbReference type="EMBL" id="EPA05254.1"/>
    </source>
</evidence>
<keyword evidence="3" id="KW-1185">Reference proteome</keyword>
<name>S2ES56_9ARCH</name>
<proteinExistence type="predicted"/>
<feature type="transmembrane region" description="Helical" evidence="1">
    <location>
        <begin position="21"/>
        <end position="40"/>
    </location>
</feature>
<protein>
    <submittedName>
        <fullName evidence="2">Uncharacterized protein</fullName>
    </submittedName>
</protein>
<dbReference type="RefSeq" id="WP_010192719.1">
    <property type="nucleotide sequence ID" value="NZ_AHJG01000195.1"/>
</dbReference>
<accession>S2ES56</accession>